<keyword evidence="3 6" id="KW-1133">Transmembrane helix</keyword>
<feature type="compositionally biased region" description="Basic and acidic residues" evidence="5">
    <location>
        <begin position="78"/>
        <end position="88"/>
    </location>
</feature>
<feature type="compositionally biased region" description="Low complexity" evidence="5">
    <location>
        <begin position="113"/>
        <end position="126"/>
    </location>
</feature>
<feature type="region of interest" description="Disordered" evidence="5">
    <location>
        <begin position="541"/>
        <end position="571"/>
    </location>
</feature>
<sequence length="571" mass="61758">MPNSFAYLMLFSWPLVIVCLFAVLPRSYAIAISIIGGYLILPVRTGFNLPLVPTLDKSLLPSLFTAIMCLVVTERRARPPRRGPHDARTQASVSQGEPEAPRERPKPSYSRQPIRAAGRDASAAPAVAPMRTALPAVVTTGKALTPVTVQGERSAEQAAPMALVQPEKTVRAIVLALVALGLLSPIATALTNPDPLFFGSRFLPGLRLYDAMSMAMNVGVHMLPFVIGWLYLGSPQDLRRLVTVVALAGLAYSLPALFEVRMSPQLNTWIYGFFQHSFLQHIRASGYRPVVFLGHGLALSIFLAQTVFAAIALWRGRERGRGAGAQWLVAAAWLFMTLILSKSLGAFVIACAFGLLLLVGTRRAITIFAAIVVTSVTLYPVLRGSSLSPADSVYEIVNTFNAERAESFKFRLDNEDELLDRANQKPLFGWGSWGRNRIFDPRTGEDLSITDGDWILTIGVFGWFGYMSKYGLFAIPIIALARRRKAPQLTFAACGLCMIQAANILDAIPNATIVPVTWLIAGALAGFACRDDTPAVGAGAGTREIGGRARRGGIAPAPAALRPTSFNRTRG</sequence>
<comment type="caution">
    <text evidence="8">The sequence shown here is derived from an EMBL/GenBank/DDBJ whole genome shotgun (WGS) entry which is preliminary data.</text>
</comment>
<dbReference type="Proteomes" id="UP001652503">
    <property type="component" value="Unassembled WGS sequence"/>
</dbReference>
<dbReference type="RefSeq" id="WP_263720530.1">
    <property type="nucleotide sequence ID" value="NZ_JAOWLA010000003.1"/>
</dbReference>
<accession>A0ABT2YYU7</accession>
<dbReference type="PANTHER" id="PTHR37422">
    <property type="entry name" value="TEICHURONIC ACID BIOSYNTHESIS PROTEIN TUAE"/>
    <property type="match status" value="1"/>
</dbReference>
<proteinExistence type="predicted"/>
<evidence type="ECO:0000256" key="1">
    <source>
        <dbReference type="ARBA" id="ARBA00004141"/>
    </source>
</evidence>
<feature type="transmembrane region" description="Helical" evidence="6">
    <location>
        <begin position="364"/>
        <end position="382"/>
    </location>
</feature>
<evidence type="ECO:0000256" key="2">
    <source>
        <dbReference type="ARBA" id="ARBA00022692"/>
    </source>
</evidence>
<feature type="transmembrane region" description="Helical" evidence="6">
    <location>
        <begin position="211"/>
        <end position="232"/>
    </location>
</feature>
<feature type="transmembrane region" description="Helical" evidence="6">
    <location>
        <begin position="6"/>
        <end position="24"/>
    </location>
</feature>
<gene>
    <name evidence="8" type="ORF">OE647_04805</name>
</gene>
<dbReference type="PANTHER" id="PTHR37422:SF13">
    <property type="entry name" value="LIPOPOLYSACCHARIDE BIOSYNTHESIS PROTEIN PA4999-RELATED"/>
    <property type="match status" value="1"/>
</dbReference>
<feature type="transmembrane region" description="Helical" evidence="6">
    <location>
        <begin position="170"/>
        <end position="191"/>
    </location>
</feature>
<dbReference type="Pfam" id="PF04932">
    <property type="entry name" value="Wzy_C"/>
    <property type="match status" value="1"/>
</dbReference>
<dbReference type="InterPro" id="IPR051533">
    <property type="entry name" value="WaaL-like"/>
</dbReference>
<feature type="transmembrane region" description="Helical" evidence="6">
    <location>
        <begin position="292"/>
        <end position="315"/>
    </location>
</feature>
<keyword evidence="2 6" id="KW-0812">Transmembrane</keyword>
<evidence type="ECO:0000256" key="3">
    <source>
        <dbReference type="ARBA" id="ARBA00022989"/>
    </source>
</evidence>
<organism evidence="8 9">
    <name type="scientific">Albidovulum sediminicola</name>
    <dbReference type="NCBI Taxonomy" id="2984331"/>
    <lineage>
        <taxon>Bacteria</taxon>
        <taxon>Pseudomonadati</taxon>
        <taxon>Pseudomonadota</taxon>
        <taxon>Alphaproteobacteria</taxon>
        <taxon>Rhodobacterales</taxon>
        <taxon>Paracoccaceae</taxon>
        <taxon>Albidovulum</taxon>
    </lineage>
</organism>
<feature type="region of interest" description="Disordered" evidence="5">
    <location>
        <begin position="78"/>
        <end position="126"/>
    </location>
</feature>
<dbReference type="EMBL" id="JAOWLA010000003">
    <property type="protein sequence ID" value="MCV2864060.1"/>
    <property type="molecule type" value="Genomic_DNA"/>
</dbReference>
<evidence type="ECO:0000313" key="9">
    <source>
        <dbReference type="Proteomes" id="UP001652503"/>
    </source>
</evidence>
<protein>
    <recommendedName>
        <fullName evidence="7">O-antigen ligase-related domain-containing protein</fullName>
    </recommendedName>
</protein>
<evidence type="ECO:0000256" key="5">
    <source>
        <dbReference type="SAM" id="MobiDB-lite"/>
    </source>
</evidence>
<evidence type="ECO:0000313" key="8">
    <source>
        <dbReference type="EMBL" id="MCV2864060.1"/>
    </source>
</evidence>
<feature type="domain" description="O-antigen ligase-related" evidence="7">
    <location>
        <begin position="330"/>
        <end position="466"/>
    </location>
</feature>
<keyword evidence="4 6" id="KW-0472">Membrane</keyword>
<keyword evidence="9" id="KW-1185">Reference proteome</keyword>
<evidence type="ECO:0000259" key="7">
    <source>
        <dbReference type="Pfam" id="PF04932"/>
    </source>
</evidence>
<evidence type="ECO:0000256" key="6">
    <source>
        <dbReference type="SAM" id="Phobius"/>
    </source>
</evidence>
<evidence type="ECO:0000256" key="4">
    <source>
        <dbReference type="ARBA" id="ARBA00023136"/>
    </source>
</evidence>
<name>A0ABT2YYU7_9RHOB</name>
<reference evidence="8 9" key="1">
    <citation type="submission" date="2022-10" db="EMBL/GenBank/DDBJ databases">
        <title>Defluviimonas sp. nov., isolated from ocean surface water.</title>
        <authorList>
            <person name="He W."/>
            <person name="Wang L."/>
            <person name="Zhang D.-F."/>
        </authorList>
    </citation>
    <scope>NUCLEOTIDE SEQUENCE [LARGE SCALE GENOMIC DNA]</scope>
    <source>
        <strain evidence="8 9">WL0075</strain>
    </source>
</reference>
<comment type="subcellular location">
    <subcellularLocation>
        <location evidence="1">Membrane</location>
        <topology evidence="1">Multi-pass membrane protein</topology>
    </subcellularLocation>
</comment>
<feature type="transmembrane region" description="Helical" evidence="6">
    <location>
        <begin position="327"/>
        <end position="358"/>
    </location>
</feature>
<dbReference type="InterPro" id="IPR007016">
    <property type="entry name" value="O-antigen_ligase-rel_domated"/>
</dbReference>